<evidence type="ECO:0000313" key="6">
    <source>
        <dbReference type="Ensembl" id="ENSPNYP00000027617.1"/>
    </source>
</evidence>
<dbReference type="InterPro" id="IPR005821">
    <property type="entry name" value="Ion_trans_dom"/>
</dbReference>
<dbReference type="Gene3D" id="1.20.120.350">
    <property type="entry name" value="Voltage-gated potassium channels. Chain C"/>
    <property type="match status" value="1"/>
</dbReference>
<name>A0A3B4GWC6_9CICH</name>
<dbReference type="SUPFAM" id="SSF81324">
    <property type="entry name" value="Voltage-gated potassium channels"/>
    <property type="match status" value="1"/>
</dbReference>
<keyword evidence="3" id="KW-1133">Transmembrane helix</keyword>
<keyword evidence="4" id="KW-0472">Membrane</keyword>
<reference evidence="6" key="1">
    <citation type="submission" date="2023-09" db="UniProtKB">
        <authorList>
            <consortium name="Ensembl"/>
        </authorList>
    </citation>
    <scope>IDENTIFICATION</scope>
</reference>
<dbReference type="GO" id="GO:0070509">
    <property type="term" value="P:calcium ion import"/>
    <property type="evidence" value="ECO:0007669"/>
    <property type="project" value="TreeGrafter"/>
</dbReference>
<dbReference type="PANTHER" id="PTHR10037">
    <property type="entry name" value="VOLTAGE-GATED CATION CHANNEL CALCIUM AND SODIUM"/>
    <property type="match status" value="1"/>
</dbReference>
<dbReference type="GeneTree" id="ENSGT00940000159664"/>
<dbReference type="InterPro" id="IPR043203">
    <property type="entry name" value="VGCC_Ca_Na"/>
</dbReference>
<dbReference type="Ensembl" id="ENSPNYT00000028291.1">
    <property type="protein sequence ID" value="ENSPNYP00000027617.1"/>
    <property type="gene ID" value="ENSPNYG00000020789.1"/>
</dbReference>
<dbReference type="Pfam" id="PF00520">
    <property type="entry name" value="Ion_trans"/>
    <property type="match status" value="1"/>
</dbReference>
<dbReference type="GO" id="GO:0005248">
    <property type="term" value="F:voltage-gated sodium channel activity"/>
    <property type="evidence" value="ECO:0007669"/>
    <property type="project" value="TreeGrafter"/>
</dbReference>
<dbReference type="GO" id="GO:0086010">
    <property type="term" value="P:membrane depolarization during action potential"/>
    <property type="evidence" value="ECO:0007669"/>
    <property type="project" value="TreeGrafter"/>
</dbReference>
<keyword evidence="2" id="KW-0812">Transmembrane</keyword>
<dbReference type="GO" id="GO:0001518">
    <property type="term" value="C:voltage-gated sodium channel complex"/>
    <property type="evidence" value="ECO:0007669"/>
    <property type="project" value="TreeGrafter"/>
</dbReference>
<feature type="domain" description="Ion transport" evidence="5">
    <location>
        <begin position="104"/>
        <end position="353"/>
    </location>
</feature>
<protein>
    <recommendedName>
        <fullName evidence="5">Ion transport domain-containing protein</fullName>
    </recommendedName>
</protein>
<accession>A0A3B4GWC6</accession>
<comment type="subcellular location">
    <subcellularLocation>
        <location evidence="1">Membrane</location>
        <topology evidence="1">Multi-pass membrane protein</topology>
    </subcellularLocation>
</comment>
<dbReference type="GO" id="GO:0043005">
    <property type="term" value="C:neuron projection"/>
    <property type="evidence" value="ECO:0007669"/>
    <property type="project" value="TreeGrafter"/>
</dbReference>
<dbReference type="Gene3D" id="1.10.287.70">
    <property type="match status" value="1"/>
</dbReference>
<dbReference type="STRING" id="303518.ENSPNYP00000027617"/>
<evidence type="ECO:0000256" key="4">
    <source>
        <dbReference type="ARBA" id="ARBA00023136"/>
    </source>
</evidence>
<dbReference type="PANTHER" id="PTHR10037:SF230">
    <property type="entry name" value="CA[2+]-CHANNEL PROTEIN ALPHA[[1]] SUBUNIT T, ISOFORM F"/>
    <property type="match status" value="1"/>
</dbReference>
<evidence type="ECO:0000259" key="5">
    <source>
        <dbReference type="Pfam" id="PF00520"/>
    </source>
</evidence>
<evidence type="ECO:0000256" key="3">
    <source>
        <dbReference type="ARBA" id="ARBA00022989"/>
    </source>
</evidence>
<evidence type="ECO:0000256" key="2">
    <source>
        <dbReference type="ARBA" id="ARBA00022692"/>
    </source>
</evidence>
<dbReference type="GO" id="GO:0008332">
    <property type="term" value="F:low voltage-gated calcium channel activity"/>
    <property type="evidence" value="ECO:0007669"/>
    <property type="project" value="TreeGrafter"/>
</dbReference>
<evidence type="ECO:0000256" key="1">
    <source>
        <dbReference type="ARBA" id="ARBA00004141"/>
    </source>
</evidence>
<sequence>MQEVVSPNRSVYHGFLYPFFLTSLRCGSGFIMHEIHERCRGVVVEEQLPFPEVAPVCFRLKQTSRPRIWFLKIVSGPYPFLIVCQQYALYVLIFDMTLFFVLCIQILGSLVFLYFIMEMLIKAIALGFIGHKGSYLSSHWNKFDLFIIFAELVSMSSHAIKPVRLISRVPSMRILVTILLETAPMLGNVLILYAFVIHIFGVIGVQMWAGKLRNRCFLGEDILTMYNVSLSPYFVPIFGGRSSFICSPDDKGGGRFCRDVPPYQEHGKMCTLAADELIQAGQCVNWNMYYNVCRAGDHNPDLGVINFDNIVYAWITIFQVVTLEGWTNIMYYVMDSYSFWSFVFFILVTIVSMYPHTKSLCVHICEL</sequence>
<dbReference type="AlphaFoldDB" id="A0A3B4GWC6"/>
<proteinExistence type="predicted"/>
<dbReference type="InterPro" id="IPR027359">
    <property type="entry name" value="Volt_channel_dom_sf"/>
</dbReference>
<organism evidence="6">
    <name type="scientific">Pundamilia nyererei</name>
    <dbReference type="NCBI Taxonomy" id="303518"/>
    <lineage>
        <taxon>Eukaryota</taxon>
        <taxon>Metazoa</taxon>
        <taxon>Chordata</taxon>
        <taxon>Craniata</taxon>
        <taxon>Vertebrata</taxon>
        <taxon>Euteleostomi</taxon>
        <taxon>Actinopterygii</taxon>
        <taxon>Neopterygii</taxon>
        <taxon>Teleostei</taxon>
        <taxon>Neoteleostei</taxon>
        <taxon>Acanthomorphata</taxon>
        <taxon>Ovalentaria</taxon>
        <taxon>Cichlomorphae</taxon>
        <taxon>Cichliformes</taxon>
        <taxon>Cichlidae</taxon>
        <taxon>African cichlids</taxon>
        <taxon>Pseudocrenilabrinae</taxon>
        <taxon>Haplochromini</taxon>
        <taxon>Pundamilia</taxon>
    </lineage>
</organism>